<feature type="transmembrane region" description="Helical" evidence="2">
    <location>
        <begin position="425"/>
        <end position="445"/>
    </location>
</feature>
<evidence type="ECO:0000313" key="4">
    <source>
        <dbReference type="EMBL" id="KAK7465695.1"/>
    </source>
</evidence>
<accession>A0ABR1JRQ9</accession>
<dbReference type="EMBL" id="JBANRG010000006">
    <property type="protein sequence ID" value="KAK7465695.1"/>
    <property type="molecule type" value="Genomic_DNA"/>
</dbReference>
<evidence type="ECO:0000256" key="2">
    <source>
        <dbReference type="SAM" id="Phobius"/>
    </source>
</evidence>
<dbReference type="EMBL" id="JBANRG010000009">
    <property type="protein sequence ID" value="KAK7463730.1"/>
    <property type="molecule type" value="Genomic_DNA"/>
</dbReference>
<organism evidence="4 5">
    <name type="scientific">Marasmiellus scandens</name>
    <dbReference type="NCBI Taxonomy" id="2682957"/>
    <lineage>
        <taxon>Eukaryota</taxon>
        <taxon>Fungi</taxon>
        <taxon>Dikarya</taxon>
        <taxon>Basidiomycota</taxon>
        <taxon>Agaricomycotina</taxon>
        <taxon>Agaricomycetes</taxon>
        <taxon>Agaricomycetidae</taxon>
        <taxon>Agaricales</taxon>
        <taxon>Marasmiineae</taxon>
        <taxon>Omphalotaceae</taxon>
        <taxon>Marasmiellus</taxon>
    </lineage>
</organism>
<feature type="transmembrane region" description="Helical" evidence="2">
    <location>
        <begin position="82"/>
        <end position="108"/>
    </location>
</feature>
<dbReference type="Proteomes" id="UP001498398">
    <property type="component" value="Unassembled WGS sequence"/>
</dbReference>
<comment type="caution">
    <text evidence="4">The sequence shown here is derived from an EMBL/GenBank/DDBJ whole genome shotgun (WGS) entry which is preliminary data.</text>
</comment>
<protein>
    <submittedName>
        <fullName evidence="4">Uncharacterized protein</fullName>
    </submittedName>
</protein>
<proteinExistence type="predicted"/>
<feature type="transmembrane region" description="Helical" evidence="2">
    <location>
        <begin position="147"/>
        <end position="169"/>
    </location>
</feature>
<feature type="region of interest" description="Disordered" evidence="1">
    <location>
        <begin position="266"/>
        <end position="305"/>
    </location>
</feature>
<feature type="transmembrane region" description="Helical" evidence="2">
    <location>
        <begin position="120"/>
        <end position="141"/>
    </location>
</feature>
<feature type="region of interest" description="Disordered" evidence="1">
    <location>
        <begin position="330"/>
        <end position="363"/>
    </location>
</feature>
<name>A0ABR1JRQ9_9AGAR</name>
<feature type="region of interest" description="Disordered" evidence="1">
    <location>
        <begin position="543"/>
        <end position="565"/>
    </location>
</feature>
<evidence type="ECO:0000256" key="1">
    <source>
        <dbReference type="SAM" id="MobiDB-lite"/>
    </source>
</evidence>
<gene>
    <name evidence="4" type="ORF">VKT23_005667</name>
    <name evidence="3" type="ORF">VKT23_007070</name>
</gene>
<reference evidence="4 5" key="1">
    <citation type="submission" date="2024-01" db="EMBL/GenBank/DDBJ databases">
        <title>A draft genome for the cacao thread blight pathogen Marasmiellus scandens.</title>
        <authorList>
            <person name="Baruah I.K."/>
            <person name="Leung J."/>
            <person name="Bukari Y."/>
            <person name="Amoako-Attah I."/>
            <person name="Meinhardt L.W."/>
            <person name="Bailey B.A."/>
            <person name="Cohen S.P."/>
        </authorList>
    </citation>
    <scope>NUCLEOTIDE SEQUENCE [LARGE SCALE GENOMIC DNA]</scope>
    <source>
        <strain evidence="4 5">GH-19</strain>
    </source>
</reference>
<evidence type="ECO:0000313" key="3">
    <source>
        <dbReference type="EMBL" id="KAK7463730.1"/>
    </source>
</evidence>
<keyword evidence="5" id="KW-1185">Reference proteome</keyword>
<feature type="transmembrane region" description="Helical" evidence="2">
    <location>
        <begin position="181"/>
        <end position="200"/>
    </location>
</feature>
<evidence type="ECO:0000313" key="5">
    <source>
        <dbReference type="Proteomes" id="UP001498398"/>
    </source>
</evidence>
<feature type="compositionally biased region" description="Polar residues" evidence="1">
    <location>
        <begin position="266"/>
        <end position="280"/>
    </location>
</feature>
<keyword evidence="2" id="KW-0812">Transmembrane</keyword>
<feature type="transmembrane region" description="Helical" evidence="2">
    <location>
        <begin position="226"/>
        <end position="247"/>
    </location>
</feature>
<feature type="transmembrane region" description="Helical" evidence="2">
    <location>
        <begin position="396"/>
        <end position="419"/>
    </location>
</feature>
<keyword evidence="2" id="KW-0472">Membrane</keyword>
<sequence>MTPPSTPSSSPFYSQLSVGTQTPIPTTDCCPSAVVLQIQTAVLIPDYARFYSEPPSSFNPQYIPIEDGSLVTPVFASDIAHAYHLLFLLGLLAMLFFSNLVVSISYLCRTRVYNKALFRTLVLSQLLAFAGVVPMVLSFFFESVNCTAVILATYAAGFLSLALMMTGIYGVKVYKCLDNSVFVLVILVLFSCSIAAVAVLDLTRARGIHRISGSCTRSIDVSLTGIYLLLQFAQSLFVCFCFLYAVWKSRRSPVARRRLSTIVSMNESSGQDQQDFNEPQTGRRGWWDHVPTREPTPPSPHSDGSSITRSIRFFFSDLFTSKSDADLSGREHSVAGESSALRPPVTASDSGVEGCPKNSHPGDIRGRLSFTPSSFSNLSRYMPRMELFRNAMKDEVCYTATITACYVLVAVLSIVGINFTNGLPVTGWISLNWAVTSTLTVHSFGRVVRRQERDRYIQQAANWCSGGRAEGERSRTRAVSRHRTPYRRIRDVMGGQAVDQDNQFDETRALTQSCISWDSRFSHFHSPTSSEASSFVRSPSSQMLSIGIPSPTAQFPTASRRMSHS</sequence>
<keyword evidence="2" id="KW-1133">Transmembrane helix</keyword>